<proteinExistence type="predicted"/>
<feature type="region of interest" description="Disordered" evidence="1">
    <location>
        <begin position="16"/>
        <end position="35"/>
    </location>
</feature>
<protein>
    <submittedName>
        <fullName evidence="2">Uncharacterized protein</fullName>
    </submittedName>
</protein>
<organism evidence="2">
    <name type="scientific">uncultured Rubrobacteraceae bacterium</name>
    <dbReference type="NCBI Taxonomy" id="349277"/>
    <lineage>
        <taxon>Bacteria</taxon>
        <taxon>Bacillati</taxon>
        <taxon>Actinomycetota</taxon>
        <taxon>Rubrobacteria</taxon>
        <taxon>Rubrobacterales</taxon>
        <taxon>Rubrobacteraceae</taxon>
        <taxon>environmental samples</taxon>
    </lineage>
</organism>
<feature type="non-terminal residue" evidence="2">
    <location>
        <position position="1"/>
    </location>
</feature>
<sequence length="35" mass="4205">EDRRLRRRGLPVVLRRGAQRDRGRAKYHRAPPILL</sequence>
<accession>A0A6J4TW30</accession>
<feature type="non-terminal residue" evidence="2">
    <location>
        <position position="35"/>
    </location>
</feature>
<evidence type="ECO:0000313" key="2">
    <source>
        <dbReference type="EMBL" id="CAA9532473.1"/>
    </source>
</evidence>
<dbReference type="EMBL" id="CADCVM010000493">
    <property type="protein sequence ID" value="CAA9532473.1"/>
    <property type="molecule type" value="Genomic_DNA"/>
</dbReference>
<reference evidence="2" key="1">
    <citation type="submission" date="2020-02" db="EMBL/GenBank/DDBJ databases">
        <authorList>
            <person name="Meier V. D."/>
        </authorList>
    </citation>
    <scope>NUCLEOTIDE SEQUENCE</scope>
    <source>
        <strain evidence="2">AVDCRST_MAG05</strain>
    </source>
</reference>
<evidence type="ECO:0000256" key="1">
    <source>
        <dbReference type="SAM" id="MobiDB-lite"/>
    </source>
</evidence>
<name>A0A6J4TW30_9ACTN</name>
<gene>
    <name evidence="2" type="ORF">AVDCRST_MAG05-4555</name>
</gene>
<dbReference type="AlphaFoldDB" id="A0A6J4TW30"/>